<dbReference type="PANTHER" id="PTHR44051:SF19">
    <property type="entry name" value="DISULFIDE-BOND OXIDOREDUCTASE YFCG"/>
    <property type="match status" value="1"/>
</dbReference>
<dbReference type="Gene3D" id="1.20.1050.10">
    <property type="match status" value="1"/>
</dbReference>
<feature type="domain" description="GST N-terminal" evidence="1">
    <location>
        <begin position="1"/>
        <end position="80"/>
    </location>
</feature>
<gene>
    <name evidence="3" type="ORF">D3273_02670</name>
</gene>
<sequence>MITFYYNLAPNPMKVALFLEEAGLDYEAVPVDSRKGEQHAEAFKALNPNAKLPVIVDGDATVFDSNAILLYLAEKTGRFLPKPGDKARGEMLSWLMFVATGIGPYSGQAVHFRHFAPKSQDYAVERYDFEAERHWSIVDARLADRAYMLGADYSIVDMAVWGWAGRLPFVMGEAAWQKLPNVKRLLDAVSARPAAVRAEAIKERHSFKAEMDEDAKRHMFPATAKSAA</sequence>
<dbReference type="OrthoDB" id="9803562at2"/>
<dbReference type="PROSITE" id="PS50405">
    <property type="entry name" value="GST_CTER"/>
    <property type="match status" value="1"/>
</dbReference>
<keyword evidence="3" id="KW-0808">Transferase</keyword>
<proteinExistence type="predicted"/>
<keyword evidence="4" id="KW-1185">Reference proteome</keyword>
<dbReference type="SFLD" id="SFLDS00019">
    <property type="entry name" value="Glutathione_Transferase_(cytos"/>
    <property type="match status" value="1"/>
</dbReference>
<evidence type="ECO:0000313" key="4">
    <source>
        <dbReference type="Proteomes" id="UP000290759"/>
    </source>
</evidence>
<protein>
    <submittedName>
        <fullName evidence="3">Glutathione S-transferase family protein</fullName>
    </submittedName>
</protein>
<name>A0A4Q2UF15_9HYPH</name>
<dbReference type="GO" id="GO:0016740">
    <property type="term" value="F:transferase activity"/>
    <property type="evidence" value="ECO:0007669"/>
    <property type="project" value="UniProtKB-KW"/>
</dbReference>
<feature type="domain" description="GST C-terminal" evidence="2">
    <location>
        <begin position="84"/>
        <end position="211"/>
    </location>
</feature>
<dbReference type="Pfam" id="PF13410">
    <property type="entry name" value="GST_C_2"/>
    <property type="match status" value="1"/>
</dbReference>
<dbReference type="Proteomes" id="UP000290759">
    <property type="component" value="Unassembled WGS sequence"/>
</dbReference>
<dbReference type="SFLD" id="SFLDG01151">
    <property type="entry name" value="Main.2:_Nu-like"/>
    <property type="match status" value="1"/>
</dbReference>
<dbReference type="PANTHER" id="PTHR44051">
    <property type="entry name" value="GLUTATHIONE S-TRANSFERASE-RELATED"/>
    <property type="match status" value="1"/>
</dbReference>
<reference evidence="3 4" key="1">
    <citation type="submission" date="2018-12" db="EMBL/GenBank/DDBJ databases">
        <authorList>
            <person name="Grouzdev D.S."/>
            <person name="Krutkina M.S."/>
        </authorList>
    </citation>
    <scope>NUCLEOTIDE SEQUENCE [LARGE SCALE GENOMIC DNA]</scope>
    <source>
        <strain evidence="3 4">RmlP026</strain>
    </source>
</reference>
<accession>A0A4Q2UF15</accession>
<dbReference type="Gene3D" id="3.40.30.10">
    <property type="entry name" value="Glutaredoxin"/>
    <property type="match status" value="1"/>
</dbReference>
<comment type="caution">
    <text evidence="3">The sequence shown here is derived from an EMBL/GenBank/DDBJ whole genome shotgun (WGS) entry which is preliminary data.</text>
</comment>
<organism evidence="3 4">
    <name type="scientific">Lichenibacterium minor</name>
    <dbReference type="NCBI Taxonomy" id="2316528"/>
    <lineage>
        <taxon>Bacteria</taxon>
        <taxon>Pseudomonadati</taxon>
        <taxon>Pseudomonadota</taxon>
        <taxon>Alphaproteobacteria</taxon>
        <taxon>Hyphomicrobiales</taxon>
        <taxon>Lichenihabitantaceae</taxon>
        <taxon>Lichenibacterium</taxon>
    </lineage>
</organism>
<evidence type="ECO:0000259" key="1">
    <source>
        <dbReference type="PROSITE" id="PS50404"/>
    </source>
</evidence>
<dbReference type="InterPro" id="IPR010987">
    <property type="entry name" value="Glutathione-S-Trfase_C-like"/>
</dbReference>
<dbReference type="RefSeq" id="WP_129223244.1">
    <property type="nucleotide sequence ID" value="NZ_QYBB01000002.1"/>
</dbReference>
<dbReference type="Pfam" id="PF02798">
    <property type="entry name" value="GST_N"/>
    <property type="match status" value="1"/>
</dbReference>
<evidence type="ECO:0000259" key="2">
    <source>
        <dbReference type="PROSITE" id="PS50405"/>
    </source>
</evidence>
<dbReference type="InterPro" id="IPR004045">
    <property type="entry name" value="Glutathione_S-Trfase_N"/>
</dbReference>
<dbReference type="SUPFAM" id="SSF52833">
    <property type="entry name" value="Thioredoxin-like"/>
    <property type="match status" value="1"/>
</dbReference>
<dbReference type="CDD" id="cd03048">
    <property type="entry name" value="GST_N_Ure2p_like"/>
    <property type="match status" value="1"/>
</dbReference>
<dbReference type="InterPro" id="IPR036249">
    <property type="entry name" value="Thioredoxin-like_sf"/>
</dbReference>
<evidence type="ECO:0000313" key="3">
    <source>
        <dbReference type="EMBL" id="RYC33395.1"/>
    </source>
</evidence>
<dbReference type="SFLD" id="SFLDG00358">
    <property type="entry name" value="Main_(cytGST)"/>
    <property type="match status" value="1"/>
</dbReference>
<dbReference type="AlphaFoldDB" id="A0A4Q2UF15"/>
<dbReference type="EMBL" id="QYBB01000002">
    <property type="protein sequence ID" value="RYC33395.1"/>
    <property type="molecule type" value="Genomic_DNA"/>
</dbReference>
<dbReference type="InterPro" id="IPR036282">
    <property type="entry name" value="Glutathione-S-Trfase_C_sf"/>
</dbReference>
<dbReference type="PROSITE" id="PS50404">
    <property type="entry name" value="GST_NTER"/>
    <property type="match status" value="1"/>
</dbReference>
<dbReference type="SUPFAM" id="SSF47616">
    <property type="entry name" value="GST C-terminal domain-like"/>
    <property type="match status" value="1"/>
</dbReference>
<dbReference type="InterPro" id="IPR040079">
    <property type="entry name" value="Glutathione_S-Trfase"/>
</dbReference>
<reference evidence="3 4" key="2">
    <citation type="submission" date="2019-02" db="EMBL/GenBank/DDBJ databases">
        <title>'Lichenibacterium ramalinii' gen. nov. sp. nov., 'Lichenibacterium minor' gen. nov. sp. nov.</title>
        <authorList>
            <person name="Pankratov T."/>
        </authorList>
    </citation>
    <scope>NUCLEOTIDE SEQUENCE [LARGE SCALE GENOMIC DNA]</scope>
    <source>
        <strain evidence="3 4">RmlP026</strain>
    </source>
</reference>